<accession>A0A6J6N438</accession>
<keyword evidence="2" id="KW-0378">Hydrolase</keyword>
<name>A0A6J6N438_9ZZZZ</name>
<dbReference type="PANTHER" id="PTHR10819:SF3">
    <property type="entry name" value="PHOSPHOTRIESTERASE-RELATED PROTEIN"/>
    <property type="match status" value="1"/>
</dbReference>
<dbReference type="GO" id="GO:0016788">
    <property type="term" value="F:hydrolase activity, acting on ester bonds"/>
    <property type="evidence" value="ECO:0007669"/>
    <property type="project" value="InterPro"/>
</dbReference>
<gene>
    <name evidence="3" type="ORF">UFOPK2310_01252</name>
</gene>
<organism evidence="3">
    <name type="scientific">freshwater metagenome</name>
    <dbReference type="NCBI Taxonomy" id="449393"/>
    <lineage>
        <taxon>unclassified sequences</taxon>
        <taxon>metagenomes</taxon>
        <taxon>ecological metagenomes</taxon>
    </lineage>
</organism>
<dbReference type="PANTHER" id="PTHR10819">
    <property type="entry name" value="PHOSPHOTRIESTERASE-RELATED"/>
    <property type="match status" value="1"/>
</dbReference>
<dbReference type="AlphaFoldDB" id="A0A6J6N438"/>
<proteinExistence type="predicted"/>
<dbReference type="Gene3D" id="3.20.20.140">
    <property type="entry name" value="Metal-dependent hydrolases"/>
    <property type="match status" value="1"/>
</dbReference>
<dbReference type="SUPFAM" id="SSF51556">
    <property type="entry name" value="Metallo-dependent hydrolases"/>
    <property type="match status" value="1"/>
</dbReference>
<dbReference type="PROSITE" id="PS01322">
    <property type="entry name" value="PHOSPHOTRIESTERASE_1"/>
    <property type="match status" value="1"/>
</dbReference>
<reference evidence="3" key="1">
    <citation type="submission" date="2020-05" db="EMBL/GenBank/DDBJ databases">
        <authorList>
            <person name="Chiriac C."/>
            <person name="Salcher M."/>
            <person name="Ghai R."/>
            <person name="Kavagutti S V."/>
        </authorList>
    </citation>
    <scope>NUCLEOTIDE SEQUENCE</scope>
</reference>
<evidence type="ECO:0000256" key="1">
    <source>
        <dbReference type="ARBA" id="ARBA00022723"/>
    </source>
</evidence>
<dbReference type="InterPro" id="IPR032466">
    <property type="entry name" value="Metal_Hydrolase"/>
</dbReference>
<dbReference type="Pfam" id="PF02126">
    <property type="entry name" value="PTE"/>
    <property type="match status" value="1"/>
</dbReference>
<dbReference type="InterPro" id="IPR017947">
    <property type="entry name" value="AryldialkylPase_Zn-BS"/>
</dbReference>
<keyword evidence="1" id="KW-0479">Metal-binding</keyword>
<sequence>MKVIRTVNGDLPLDSMGITLSHEHVLVDGSQWMVDPITENEHQLSSKSPAMEDMWWLRQWPNTSRTNYLLDDFDLAVQELGFFAELGGSTVIDMTCSSTMGREIVKLKRISETTRINIVAGCGYYVEGSHSPQVAVSDANELADVLINEIHIGVDGTEIRAGVIGEIGVSHPITANETKCLHAAAIAQKETGASITVHTACDALGARSATDAAQCLHEFGADLSRVVMGHLDTFAHDIDYLLSIMEMGCSIAFDLFGNETFHSEYGFAIPGDSEKIRGVAALCDRGFAERIFLGHDTAMKIQLRKYGGYGYGHIIRNIVPRLRLSGLHEEQINQMLIENPKRMFSVDAIAT</sequence>
<dbReference type="GO" id="GO:0008270">
    <property type="term" value="F:zinc ion binding"/>
    <property type="evidence" value="ECO:0007669"/>
    <property type="project" value="InterPro"/>
</dbReference>
<evidence type="ECO:0000313" key="3">
    <source>
        <dbReference type="EMBL" id="CAB4681390.1"/>
    </source>
</evidence>
<dbReference type="InterPro" id="IPR001559">
    <property type="entry name" value="Phosphotriesterase"/>
</dbReference>
<dbReference type="PIRSF" id="PIRSF016839">
    <property type="entry name" value="PhP"/>
    <property type="match status" value="1"/>
</dbReference>
<protein>
    <submittedName>
        <fullName evidence="3">Unannotated protein</fullName>
    </submittedName>
</protein>
<dbReference type="PROSITE" id="PS51347">
    <property type="entry name" value="PHOSPHOTRIESTERASE_2"/>
    <property type="match status" value="1"/>
</dbReference>
<evidence type="ECO:0000256" key="2">
    <source>
        <dbReference type="ARBA" id="ARBA00022801"/>
    </source>
</evidence>
<dbReference type="EMBL" id="CAEZWW010000171">
    <property type="protein sequence ID" value="CAB4681390.1"/>
    <property type="molecule type" value="Genomic_DNA"/>
</dbReference>